<keyword evidence="1" id="KW-0732">Signal</keyword>
<gene>
    <name evidence="2" type="ORF">KAK11_15810</name>
</gene>
<protein>
    <submittedName>
        <fullName evidence="2">Uncharacterized protein</fullName>
    </submittedName>
</protein>
<accession>A0ABS5E0G5</accession>
<proteinExistence type="predicted"/>
<organism evidence="2 3">
    <name type="scientific">Ideonella paludis</name>
    <dbReference type="NCBI Taxonomy" id="1233411"/>
    <lineage>
        <taxon>Bacteria</taxon>
        <taxon>Pseudomonadati</taxon>
        <taxon>Pseudomonadota</taxon>
        <taxon>Betaproteobacteria</taxon>
        <taxon>Burkholderiales</taxon>
        <taxon>Sphaerotilaceae</taxon>
        <taxon>Ideonella</taxon>
    </lineage>
</organism>
<dbReference type="RefSeq" id="WP_210810459.1">
    <property type="nucleotide sequence ID" value="NZ_JAGQDG010000006.1"/>
</dbReference>
<evidence type="ECO:0000313" key="3">
    <source>
        <dbReference type="Proteomes" id="UP000672097"/>
    </source>
</evidence>
<comment type="caution">
    <text evidence="2">The sequence shown here is derived from an EMBL/GenBank/DDBJ whole genome shotgun (WGS) entry which is preliminary data.</text>
</comment>
<evidence type="ECO:0000256" key="1">
    <source>
        <dbReference type="SAM" id="SignalP"/>
    </source>
</evidence>
<name>A0ABS5E0G5_9BURK</name>
<dbReference type="PROSITE" id="PS51257">
    <property type="entry name" value="PROKAR_LIPOPROTEIN"/>
    <property type="match status" value="1"/>
</dbReference>
<reference evidence="2 3" key="1">
    <citation type="submission" date="2021-04" db="EMBL/GenBank/DDBJ databases">
        <title>The genome sequence of type strain Ideonella paludis KCTC 32238.</title>
        <authorList>
            <person name="Liu Y."/>
        </authorList>
    </citation>
    <scope>NUCLEOTIDE SEQUENCE [LARGE SCALE GENOMIC DNA]</scope>
    <source>
        <strain evidence="2 3">KCTC 32238</strain>
    </source>
</reference>
<sequence>MIKAGAVCAAVLGLGLLTACTQEQQNQIKRDIQNWTGTNGVLEVYAGDKVVKRFLKIDKLSTALGTSDNLPRAYRYGYGVLDQNLNGQADAGEKRVYFEIGEYTHYVFFENPN</sequence>
<feature type="chain" id="PRO_5046150177" evidence="1">
    <location>
        <begin position="20"/>
        <end position="113"/>
    </location>
</feature>
<evidence type="ECO:0000313" key="2">
    <source>
        <dbReference type="EMBL" id="MBQ0936799.1"/>
    </source>
</evidence>
<feature type="signal peptide" evidence="1">
    <location>
        <begin position="1"/>
        <end position="19"/>
    </location>
</feature>
<dbReference type="Proteomes" id="UP000672097">
    <property type="component" value="Unassembled WGS sequence"/>
</dbReference>
<dbReference type="EMBL" id="JAGQDG010000006">
    <property type="protein sequence ID" value="MBQ0936799.1"/>
    <property type="molecule type" value="Genomic_DNA"/>
</dbReference>
<keyword evidence="3" id="KW-1185">Reference proteome</keyword>